<reference evidence="14 15" key="1">
    <citation type="submission" date="2020-08" db="EMBL/GenBank/DDBJ databases">
        <title>Genomic Encyclopedia of Type Strains, Phase IV (KMG-IV): sequencing the most valuable type-strain genomes for metagenomic binning, comparative biology and taxonomic classification.</title>
        <authorList>
            <person name="Goeker M."/>
        </authorList>
    </citation>
    <scope>NUCLEOTIDE SEQUENCE [LARGE SCALE GENOMIC DNA]</scope>
    <source>
        <strain evidence="14 15">DSM 28760</strain>
    </source>
</reference>
<dbReference type="GO" id="GO:0032025">
    <property type="term" value="P:response to cobalt ion"/>
    <property type="evidence" value="ECO:0007669"/>
    <property type="project" value="TreeGrafter"/>
</dbReference>
<dbReference type="EMBL" id="JACICC010000002">
    <property type="protein sequence ID" value="MBB3809020.1"/>
    <property type="molecule type" value="Genomic_DNA"/>
</dbReference>
<dbReference type="RefSeq" id="WP_183751023.1">
    <property type="nucleotide sequence ID" value="NZ_JACICC010000002.1"/>
</dbReference>
<evidence type="ECO:0000256" key="8">
    <source>
        <dbReference type="ARBA" id="ARBA00022989"/>
    </source>
</evidence>
<feature type="transmembrane region" description="Helical" evidence="13">
    <location>
        <begin position="20"/>
        <end position="43"/>
    </location>
</feature>
<evidence type="ECO:0000256" key="13">
    <source>
        <dbReference type="RuleBase" id="RU362101"/>
    </source>
</evidence>
<keyword evidence="15" id="KW-1185">Reference proteome</keyword>
<feature type="transmembrane region" description="Helical" evidence="13">
    <location>
        <begin position="177"/>
        <end position="195"/>
    </location>
</feature>
<protein>
    <recommendedName>
        <fullName evidence="13">Nickel/cobalt efflux system</fullName>
    </recommendedName>
</protein>
<accession>A0A7W5Z2Q2</accession>
<organism evidence="14 15">
    <name type="scientific">Pseudochelatococcus contaminans</name>
    <dbReference type="NCBI Taxonomy" id="1538103"/>
    <lineage>
        <taxon>Bacteria</taxon>
        <taxon>Pseudomonadati</taxon>
        <taxon>Pseudomonadota</taxon>
        <taxon>Alphaproteobacteria</taxon>
        <taxon>Hyphomicrobiales</taxon>
        <taxon>Chelatococcaceae</taxon>
        <taxon>Pseudochelatococcus</taxon>
    </lineage>
</organism>
<feature type="transmembrane region" description="Helical" evidence="13">
    <location>
        <begin position="325"/>
        <end position="350"/>
    </location>
</feature>
<dbReference type="Pfam" id="PF03824">
    <property type="entry name" value="NicO"/>
    <property type="match status" value="2"/>
</dbReference>
<feature type="transmembrane region" description="Helical" evidence="13">
    <location>
        <begin position="138"/>
        <end position="165"/>
    </location>
</feature>
<dbReference type="InterPro" id="IPR011541">
    <property type="entry name" value="Ni/Co_transpt_high_affinity"/>
</dbReference>
<feature type="transmembrane region" description="Helical" evidence="13">
    <location>
        <begin position="96"/>
        <end position="117"/>
    </location>
</feature>
<evidence type="ECO:0000256" key="10">
    <source>
        <dbReference type="ARBA" id="ARBA00023112"/>
    </source>
</evidence>
<evidence type="ECO:0000256" key="12">
    <source>
        <dbReference type="ARBA" id="ARBA00023285"/>
    </source>
</evidence>
<comment type="caution">
    <text evidence="14">The sequence shown here is derived from an EMBL/GenBank/DDBJ whole genome shotgun (WGS) entry which is preliminary data.</text>
</comment>
<evidence type="ECO:0000313" key="14">
    <source>
        <dbReference type="EMBL" id="MBB3809020.1"/>
    </source>
</evidence>
<keyword evidence="11 13" id="KW-0472">Membrane</keyword>
<dbReference type="GO" id="GO:0006824">
    <property type="term" value="P:cobalt ion transport"/>
    <property type="evidence" value="ECO:0007669"/>
    <property type="project" value="UniProtKB-KW"/>
</dbReference>
<feature type="transmembrane region" description="Helical" evidence="13">
    <location>
        <begin position="296"/>
        <end position="319"/>
    </location>
</feature>
<keyword evidence="4 13" id="KW-0813">Transport</keyword>
<evidence type="ECO:0000256" key="11">
    <source>
        <dbReference type="ARBA" id="ARBA00023136"/>
    </source>
</evidence>
<dbReference type="Proteomes" id="UP000537592">
    <property type="component" value="Unassembled WGS sequence"/>
</dbReference>
<evidence type="ECO:0000256" key="7">
    <source>
        <dbReference type="ARBA" id="ARBA00022692"/>
    </source>
</evidence>
<feature type="transmembrane region" description="Helical" evidence="13">
    <location>
        <begin position="371"/>
        <end position="390"/>
    </location>
</feature>
<dbReference type="PANTHER" id="PTHR40659:SF1">
    <property type="entry name" value="NICKEL_COBALT EFFLUX SYSTEM RCNA"/>
    <property type="match status" value="1"/>
</dbReference>
<keyword evidence="5" id="KW-1003">Cell membrane</keyword>
<dbReference type="AlphaFoldDB" id="A0A7W5Z2Q2"/>
<evidence type="ECO:0000256" key="5">
    <source>
        <dbReference type="ARBA" id="ARBA00022475"/>
    </source>
</evidence>
<proteinExistence type="inferred from homology"/>
<dbReference type="PANTHER" id="PTHR40659">
    <property type="entry name" value="NICKEL/COBALT EFFLUX SYSTEM RCNA"/>
    <property type="match status" value="1"/>
</dbReference>
<dbReference type="GO" id="GO:0010045">
    <property type="term" value="P:response to nickel cation"/>
    <property type="evidence" value="ECO:0007669"/>
    <property type="project" value="TreeGrafter"/>
</dbReference>
<evidence type="ECO:0000256" key="1">
    <source>
        <dbReference type="ARBA" id="ARBA00002510"/>
    </source>
</evidence>
<name>A0A7W5Z2Q2_9HYPH</name>
<comment type="similarity">
    <text evidence="13">Belongs to the NiCoT transporter (TC 2.A.52) family.</text>
</comment>
<keyword evidence="8 13" id="KW-1133">Transmembrane helix</keyword>
<dbReference type="GO" id="GO:0015099">
    <property type="term" value="F:nickel cation transmembrane transporter activity"/>
    <property type="evidence" value="ECO:0007669"/>
    <property type="project" value="UniProtKB-UniRule"/>
</dbReference>
<dbReference type="GO" id="GO:0005886">
    <property type="term" value="C:plasma membrane"/>
    <property type="evidence" value="ECO:0007669"/>
    <property type="project" value="UniProtKB-SubCell"/>
</dbReference>
<evidence type="ECO:0000256" key="9">
    <source>
        <dbReference type="ARBA" id="ARBA00023065"/>
    </source>
</evidence>
<evidence type="ECO:0000256" key="2">
    <source>
        <dbReference type="ARBA" id="ARBA00004651"/>
    </source>
</evidence>
<keyword evidence="12" id="KW-0170">Cobalt</keyword>
<sequence length="391" mass="39158">MSDTTIPASTSRPTLKSNLIRASIALLALALVAGLVVLTAHIGGGETQPTPRHPFATGVTEAAPSTTGIGGAILAIQSGFYARMIAALQGLANNAAAFWTLVALSFAYGIFHAAGPGHGKAVISGYLVADSRRSIGRGLGLALASSLLQAVVAIAIVGVAMAALNATAATVNATARIIEQVSFLLVALVGLMVLWRKAGRLAFLIQQPAAPRISAPVPVSAPAPTPEAAPRTAVSGLSFKPAGTVSSGRFRAEAVEADAVPEACDDVSCRAGGLCTHVHLLTPAELKRLDSPRDMAMVALSAGLRPCSGAMIVLVFAFAQGMPAAGIAAAFAMAAGTFITVGALASLAVFAKRVATGIARPGGRTGVRAIAVLEVLAGAVVAVIGAILMLG</sequence>
<evidence type="ECO:0000256" key="4">
    <source>
        <dbReference type="ARBA" id="ARBA00022448"/>
    </source>
</evidence>
<keyword evidence="9" id="KW-0406">Ion transport</keyword>
<evidence type="ECO:0000256" key="3">
    <source>
        <dbReference type="ARBA" id="ARBA00022426"/>
    </source>
</evidence>
<keyword evidence="6" id="KW-0533">Nickel</keyword>
<dbReference type="InterPro" id="IPR051224">
    <property type="entry name" value="NiCoT_RcnA"/>
</dbReference>
<evidence type="ECO:0000256" key="6">
    <source>
        <dbReference type="ARBA" id="ARBA00022596"/>
    </source>
</evidence>
<keyword evidence="10" id="KW-0921">Nickel transport</keyword>
<dbReference type="GO" id="GO:0046583">
    <property type="term" value="F:monoatomic cation efflux transmembrane transporter activity"/>
    <property type="evidence" value="ECO:0007669"/>
    <property type="project" value="TreeGrafter"/>
</dbReference>
<keyword evidence="3" id="KW-0171">Cobalt transport</keyword>
<keyword evidence="7 13" id="KW-0812">Transmembrane</keyword>
<comment type="subcellular location">
    <subcellularLocation>
        <location evidence="2 13">Cell membrane</location>
        <topology evidence="2 13">Multi-pass membrane protein</topology>
    </subcellularLocation>
</comment>
<gene>
    <name evidence="14" type="ORF">FHS81_001090</name>
</gene>
<evidence type="ECO:0000313" key="15">
    <source>
        <dbReference type="Proteomes" id="UP000537592"/>
    </source>
</evidence>
<comment type="function">
    <text evidence="1">Efflux system for nickel and cobalt.</text>
</comment>